<feature type="compositionally biased region" description="Polar residues" evidence="1">
    <location>
        <begin position="1"/>
        <end position="13"/>
    </location>
</feature>
<accession>A0A9W9L079</accession>
<sequence>MGQDSTENRQTTAVAGGSSAEPTPANKETSWGEKAFGSGSSDSSEGIGHAAAPNPASTMGSFLGLDDQKTRAQTKYLQRANQVGEVEGDSAGGPSEDPSFMRHKAGDPDTYPGWNTVKNIAGGIDEI</sequence>
<reference evidence="2" key="1">
    <citation type="submission" date="2022-11" db="EMBL/GenBank/DDBJ databases">
        <authorList>
            <person name="Petersen C."/>
        </authorList>
    </citation>
    <scope>NUCLEOTIDE SEQUENCE</scope>
    <source>
        <strain evidence="2">IBT 22155</strain>
    </source>
</reference>
<evidence type="ECO:0000313" key="3">
    <source>
        <dbReference type="Proteomes" id="UP001149079"/>
    </source>
</evidence>
<feature type="compositionally biased region" description="Low complexity" evidence="1">
    <location>
        <begin position="37"/>
        <end position="48"/>
    </location>
</feature>
<dbReference type="OrthoDB" id="4504900at2759"/>
<evidence type="ECO:0000256" key="1">
    <source>
        <dbReference type="SAM" id="MobiDB-lite"/>
    </source>
</evidence>
<proteinExistence type="predicted"/>
<dbReference type="EMBL" id="JAPQKL010000005">
    <property type="protein sequence ID" value="KAJ5129485.1"/>
    <property type="molecule type" value="Genomic_DNA"/>
</dbReference>
<reference evidence="2" key="2">
    <citation type="journal article" date="2023" name="IMA Fungus">
        <title>Comparative genomic study of the Penicillium genus elucidates a diverse pangenome and 15 lateral gene transfer events.</title>
        <authorList>
            <person name="Petersen C."/>
            <person name="Sorensen T."/>
            <person name="Nielsen M.R."/>
            <person name="Sondergaard T.E."/>
            <person name="Sorensen J.L."/>
            <person name="Fitzpatrick D.A."/>
            <person name="Frisvad J.C."/>
            <person name="Nielsen K.L."/>
        </authorList>
    </citation>
    <scope>NUCLEOTIDE SEQUENCE</scope>
    <source>
        <strain evidence="2">IBT 22155</strain>
    </source>
</reference>
<name>A0A9W9L079_9EURO</name>
<gene>
    <name evidence="2" type="ORF">N7515_005524</name>
</gene>
<feature type="compositionally biased region" description="Polar residues" evidence="1">
    <location>
        <begin position="71"/>
        <end position="81"/>
    </location>
</feature>
<organism evidence="2 3">
    <name type="scientific">Penicillium bovifimosum</name>
    <dbReference type="NCBI Taxonomy" id="126998"/>
    <lineage>
        <taxon>Eukaryota</taxon>
        <taxon>Fungi</taxon>
        <taxon>Dikarya</taxon>
        <taxon>Ascomycota</taxon>
        <taxon>Pezizomycotina</taxon>
        <taxon>Eurotiomycetes</taxon>
        <taxon>Eurotiomycetidae</taxon>
        <taxon>Eurotiales</taxon>
        <taxon>Aspergillaceae</taxon>
        <taxon>Penicillium</taxon>
    </lineage>
</organism>
<dbReference type="RefSeq" id="XP_056519864.1">
    <property type="nucleotide sequence ID" value="XM_056666268.1"/>
</dbReference>
<dbReference type="GeneID" id="81405438"/>
<comment type="caution">
    <text evidence="2">The sequence shown here is derived from an EMBL/GenBank/DDBJ whole genome shotgun (WGS) entry which is preliminary data.</text>
</comment>
<keyword evidence="3" id="KW-1185">Reference proteome</keyword>
<feature type="region of interest" description="Disordered" evidence="1">
    <location>
        <begin position="1"/>
        <end position="114"/>
    </location>
</feature>
<protein>
    <submittedName>
        <fullName evidence="2">Uncharacterized protein</fullName>
    </submittedName>
</protein>
<dbReference type="AlphaFoldDB" id="A0A9W9L079"/>
<dbReference type="Proteomes" id="UP001149079">
    <property type="component" value="Unassembled WGS sequence"/>
</dbReference>
<evidence type="ECO:0000313" key="2">
    <source>
        <dbReference type="EMBL" id="KAJ5129485.1"/>
    </source>
</evidence>